<evidence type="ECO:0000256" key="4">
    <source>
        <dbReference type="ARBA" id="ARBA00023136"/>
    </source>
</evidence>
<feature type="transmembrane region" description="Helical" evidence="6">
    <location>
        <begin position="161"/>
        <end position="181"/>
    </location>
</feature>
<evidence type="ECO:0000313" key="8">
    <source>
        <dbReference type="Proteomes" id="UP000326711"/>
    </source>
</evidence>
<feature type="transmembrane region" description="Helical" evidence="6">
    <location>
        <begin position="106"/>
        <end position="127"/>
    </location>
</feature>
<dbReference type="PANTHER" id="PTHR20855:SF3">
    <property type="entry name" value="LD03007P"/>
    <property type="match status" value="1"/>
</dbReference>
<evidence type="ECO:0000256" key="6">
    <source>
        <dbReference type="SAM" id="Phobius"/>
    </source>
</evidence>
<dbReference type="EMBL" id="CP045032">
    <property type="protein sequence ID" value="QFQ02274.1"/>
    <property type="molecule type" value="Genomic_DNA"/>
</dbReference>
<dbReference type="Proteomes" id="UP000326711">
    <property type="component" value="Chromosome"/>
</dbReference>
<evidence type="ECO:0000313" key="7">
    <source>
        <dbReference type="EMBL" id="QFQ02274.1"/>
    </source>
</evidence>
<dbReference type="PANTHER" id="PTHR20855">
    <property type="entry name" value="ADIPOR/PROGESTIN RECEPTOR-RELATED"/>
    <property type="match status" value="1"/>
</dbReference>
<dbReference type="InterPro" id="IPR004254">
    <property type="entry name" value="AdipoR/HlyIII-related"/>
</dbReference>
<feature type="binding site" evidence="5">
    <location>
        <position position="195"/>
    </location>
    <ligand>
        <name>Zn(2+)</name>
        <dbReference type="ChEBI" id="CHEBI:29105"/>
    </ligand>
</feature>
<comment type="subcellular location">
    <subcellularLocation>
        <location evidence="1">Membrane</location>
        <topology evidence="1">Multi-pass membrane protein</topology>
    </subcellularLocation>
</comment>
<keyword evidence="2 6" id="KW-0812">Transmembrane</keyword>
<dbReference type="KEGG" id="cuo:CUROG_04495"/>
<protein>
    <submittedName>
        <fullName evidence="7">Hemeolysin-III related</fullName>
    </submittedName>
</protein>
<evidence type="ECO:0000256" key="1">
    <source>
        <dbReference type="ARBA" id="ARBA00004141"/>
    </source>
</evidence>
<dbReference type="OrthoDB" id="9813689at2"/>
<evidence type="ECO:0000256" key="3">
    <source>
        <dbReference type="ARBA" id="ARBA00022989"/>
    </source>
</evidence>
<evidence type="ECO:0000256" key="2">
    <source>
        <dbReference type="ARBA" id="ARBA00022692"/>
    </source>
</evidence>
<keyword evidence="8" id="KW-1185">Reference proteome</keyword>
<accession>A0A5J6Z5M2</accession>
<name>A0A5J6Z5M2_9CORY</name>
<feature type="binding site" evidence="5">
    <location>
        <position position="199"/>
    </location>
    <ligand>
        <name>Zn(2+)</name>
        <dbReference type="ChEBI" id="CHEBI:29105"/>
    </ligand>
</feature>
<dbReference type="AlphaFoldDB" id="A0A5J6Z5M2"/>
<organism evidence="7 8">
    <name type="scientific">Corynebacterium urogenitale</name>
    <dbReference type="NCBI Taxonomy" id="2487892"/>
    <lineage>
        <taxon>Bacteria</taxon>
        <taxon>Bacillati</taxon>
        <taxon>Actinomycetota</taxon>
        <taxon>Actinomycetes</taxon>
        <taxon>Mycobacteriales</taxon>
        <taxon>Corynebacteriaceae</taxon>
        <taxon>Corynebacterium</taxon>
    </lineage>
</organism>
<reference evidence="8" key="1">
    <citation type="submission" date="2019-10" db="EMBL/GenBank/DDBJ databases">
        <title>Complete genome sequence of Corynebacterium urogenitalis DSM 108747, isolated from the genital tract of a cow.</title>
        <authorList>
            <person name="Ruckert C."/>
            <person name="Ballas P."/>
            <person name="Wagener K."/>
            <person name="Drillich M."/>
            <person name="Kaempfer P."/>
            <person name="Busse H.-J."/>
            <person name="Ehling-Schulz M."/>
        </authorList>
    </citation>
    <scope>NUCLEOTIDE SEQUENCE [LARGE SCALE GENOMIC DNA]</scope>
    <source>
        <strain evidence="8">LMM 1652</strain>
    </source>
</reference>
<sequence>MRGRLHGAAAWYFGGTGTALTVVAAATHGLSLMTLFTAIYAACLVGMLMVSAIYHRAPWRSAEAIDGWRRADHAMIAVFIAGTYGPLTVGAFGTDFFIGKGLLNFGGLWILLVCWIAAIAAVVLNVFWIDHPRWLDVTVYLTLGWLAVIGALGYLEALGTAISVLMLLGGLVYSAGAIVYAKKWPNPSDRWFGFHEVFHAATIVAAVLHHVAIWMLVVL</sequence>
<keyword evidence="4 6" id="KW-0472">Membrane</keyword>
<feature type="transmembrane region" description="Helical" evidence="6">
    <location>
        <begin position="35"/>
        <end position="54"/>
    </location>
</feature>
<dbReference type="GO" id="GO:0016020">
    <property type="term" value="C:membrane"/>
    <property type="evidence" value="ECO:0007669"/>
    <property type="project" value="UniProtKB-SubCell"/>
</dbReference>
<feature type="transmembrane region" description="Helical" evidence="6">
    <location>
        <begin position="74"/>
        <end position="94"/>
    </location>
</feature>
<proteinExistence type="predicted"/>
<feature type="binding site" evidence="5">
    <location>
        <position position="55"/>
    </location>
    <ligand>
        <name>Zn(2+)</name>
        <dbReference type="ChEBI" id="CHEBI:29105"/>
    </ligand>
</feature>
<keyword evidence="3 6" id="KW-1133">Transmembrane helix</keyword>
<evidence type="ECO:0000256" key="5">
    <source>
        <dbReference type="PIRSR" id="PIRSR604254-1"/>
    </source>
</evidence>
<gene>
    <name evidence="7" type="ORF">CUROG_04495</name>
</gene>
<keyword evidence="5" id="KW-0862">Zinc</keyword>
<keyword evidence="5" id="KW-0479">Metal-binding</keyword>
<dbReference type="Pfam" id="PF03006">
    <property type="entry name" value="HlyIII"/>
    <property type="match status" value="1"/>
</dbReference>
<dbReference type="GO" id="GO:0046872">
    <property type="term" value="F:metal ion binding"/>
    <property type="evidence" value="ECO:0007669"/>
    <property type="project" value="UniProtKB-KW"/>
</dbReference>
<feature type="transmembrane region" description="Helical" evidence="6">
    <location>
        <begin position="134"/>
        <end position="155"/>
    </location>
</feature>
<feature type="transmembrane region" description="Helical" evidence="6">
    <location>
        <begin position="193"/>
        <end position="217"/>
    </location>
</feature>